<dbReference type="Proteomes" id="UP000092154">
    <property type="component" value="Unassembled WGS sequence"/>
</dbReference>
<dbReference type="AlphaFoldDB" id="A0A1B7NFC9"/>
<name>A0A1B7NFC9_9AGAM</name>
<organism evidence="1 2">
    <name type="scientific">Rhizopogon vinicolor AM-OR11-026</name>
    <dbReference type="NCBI Taxonomy" id="1314800"/>
    <lineage>
        <taxon>Eukaryota</taxon>
        <taxon>Fungi</taxon>
        <taxon>Dikarya</taxon>
        <taxon>Basidiomycota</taxon>
        <taxon>Agaricomycotina</taxon>
        <taxon>Agaricomycetes</taxon>
        <taxon>Agaricomycetidae</taxon>
        <taxon>Boletales</taxon>
        <taxon>Suillineae</taxon>
        <taxon>Rhizopogonaceae</taxon>
        <taxon>Rhizopogon</taxon>
    </lineage>
</organism>
<sequence length="257" mass="28990">MSVTTTHTFQYTLEHSIFFNMSVTTTETFQDTLEHSIFFSMSVTTTQTFQYTLEHSIFFNMSVTTTETFQYITTFPSSLTSFPQHPMTRSNARRPVKRSAANISLPQHVPERPISYYPSTVPSMPQYVLNKPLRVSCAPLVIDHEVPIKAEEPASSHETLPSHVLAMFQEIDEFINEIHNFTFPEGALEEFANSLAVGSTTPVPPLPSSKGTAVSLASHLSLSFKSFFRRLRSSVKSMPLTNTRRSGKRLFGRQVKI</sequence>
<proteinExistence type="predicted"/>
<keyword evidence="2" id="KW-1185">Reference proteome</keyword>
<gene>
    <name evidence="1" type="ORF">K503DRAFT_796157</name>
</gene>
<protein>
    <submittedName>
        <fullName evidence="1">Uncharacterized protein</fullName>
    </submittedName>
</protein>
<accession>A0A1B7NFC9</accession>
<evidence type="ECO:0000313" key="1">
    <source>
        <dbReference type="EMBL" id="OAX43611.1"/>
    </source>
</evidence>
<dbReference type="InParanoid" id="A0A1B7NFC9"/>
<evidence type="ECO:0000313" key="2">
    <source>
        <dbReference type="Proteomes" id="UP000092154"/>
    </source>
</evidence>
<reference evidence="1 2" key="1">
    <citation type="submission" date="2016-06" db="EMBL/GenBank/DDBJ databases">
        <title>Comparative genomics of the ectomycorrhizal sister species Rhizopogon vinicolor and Rhizopogon vesiculosus (Basidiomycota: Boletales) reveals a divergence of the mating type B locus.</title>
        <authorList>
            <consortium name="DOE Joint Genome Institute"/>
            <person name="Mujic A.B."/>
            <person name="Kuo A."/>
            <person name="Tritt A."/>
            <person name="Lipzen A."/>
            <person name="Chen C."/>
            <person name="Johnson J."/>
            <person name="Sharma A."/>
            <person name="Barry K."/>
            <person name="Grigoriev I.V."/>
            <person name="Spatafora J.W."/>
        </authorList>
    </citation>
    <scope>NUCLEOTIDE SEQUENCE [LARGE SCALE GENOMIC DNA]</scope>
    <source>
        <strain evidence="1 2">AM-OR11-026</strain>
    </source>
</reference>
<dbReference type="EMBL" id="KV448135">
    <property type="protein sequence ID" value="OAX43611.1"/>
    <property type="molecule type" value="Genomic_DNA"/>
</dbReference>